<keyword evidence="3" id="KW-0812">Transmembrane</keyword>
<dbReference type="InterPro" id="IPR010201">
    <property type="entry name" value="HflK"/>
</dbReference>
<evidence type="ECO:0000313" key="8">
    <source>
        <dbReference type="EMBL" id="MFD2257521.1"/>
    </source>
</evidence>
<dbReference type="EMBL" id="JBHUIT010000031">
    <property type="protein sequence ID" value="MFD2257521.1"/>
    <property type="molecule type" value="Genomic_DNA"/>
</dbReference>
<dbReference type="SMART" id="SM00244">
    <property type="entry name" value="PHB"/>
    <property type="match status" value="1"/>
</dbReference>
<keyword evidence="9" id="KW-1185">Reference proteome</keyword>
<proteinExistence type="inferred from homology"/>
<sequence>MSQTKNINFAVIRLAVLAIVVIVGVSSSFYTVSADAQAVVLRFGKPINTTNPGLHFKLPYGIDEVRIVEVKRQLKQEFGFGTAGGDNPWQYSDPGEQELEKSMVTGDLNAALVEWVVQYRIDDPQQYLFEVRNPDATLRYLTESIMREIVGDRTVDEVITVGRQEIENTASDKLQAATISYAMGLRIDQVQLKNVDPPRRVQSSFNEVNQAQQERESAINRANGEYNKEVPRARGEADRMISAAEGYATKRVNEAEGDVASFEALLTEYTAAPEITRKRLYLETMSEILPKLGKTVIIDEETKGLLPLLNLGGN</sequence>
<evidence type="ECO:0000313" key="9">
    <source>
        <dbReference type="Proteomes" id="UP001597375"/>
    </source>
</evidence>
<gene>
    <name evidence="8" type="primary">hflK</name>
    <name evidence="8" type="ORF">ACFSSA_12635</name>
</gene>
<dbReference type="GO" id="GO:0006508">
    <property type="term" value="P:proteolysis"/>
    <property type="evidence" value="ECO:0007669"/>
    <property type="project" value="UniProtKB-KW"/>
</dbReference>
<comment type="function">
    <text evidence="6">HflC and HflK could encode or regulate a protease.</text>
</comment>
<evidence type="ECO:0000259" key="7">
    <source>
        <dbReference type="SMART" id="SM00244"/>
    </source>
</evidence>
<dbReference type="PANTHER" id="PTHR43327:SF2">
    <property type="entry name" value="MODULATOR OF FTSH PROTEASE HFLK"/>
    <property type="match status" value="1"/>
</dbReference>
<comment type="subcellular location">
    <subcellularLocation>
        <location evidence="1">Membrane</location>
        <topology evidence="1">Single-pass membrane protein</topology>
    </subcellularLocation>
</comment>
<comment type="subunit">
    <text evidence="6">HflC and HflK may interact to form a multimeric complex.</text>
</comment>
<name>A0ABW5DBS7_9BACT</name>
<comment type="caution">
    <text evidence="8">The sequence shown here is derived from an EMBL/GenBank/DDBJ whole genome shotgun (WGS) entry which is preliminary data.</text>
</comment>
<dbReference type="CDD" id="cd03404">
    <property type="entry name" value="SPFH_HflK"/>
    <property type="match status" value="1"/>
</dbReference>
<accession>A0ABW5DBS7</accession>
<dbReference type="RefSeq" id="WP_386820828.1">
    <property type="nucleotide sequence ID" value="NZ_JBHUIT010000031.1"/>
</dbReference>
<dbReference type="PANTHER" id="PTHR43327">
    <property type="entry name" value="STOMATIN-LIKE PROTEIN 2, MITOCHONDRIAL"/>
    <property type="match status" value="1"/>
</dbReference>
<evidence type="ECO:0000256" key="4">
    <source>
        <dbReference type="ARBA" id="ARBA00022989"/>
    </source>
</evidence>
<evidence type="ECO:0000256" key="6">
    <source>
        <dbReference type="RuleBase" id="RU364113"/>
    </source>
</evidence>
<feature type="domain" description="Band 7" evidence="7">
    <location>
        <begin position="27"/>
        <end position="209"/>
    </location>
</feature>
<evidence type="ECO:0000256" key="1">
    <source>
        <dbReference type="ARBA" id="ARBA00004167"/>
    </source>
</evidence>
<comment type="similarity">
    <text evidence="2 6">Belongs to the band 7/mec-2 family. HflK subfamily.</text>
</comment>
<evidence type="ECO:0000256" key="5">
    <source>
        <dbReference type="ARBA" id="ARBA00023136"/>
    </source>
</evidence>
<dbReference type="Proteomes" id="UP001597375">
    <property type="component" value="Unassembled WGS sequence"/>
</dbReference>
<dbReference type="SUPFAM" id="SSF117892">
    <property type="entry name" value="Band 7/SPFH domain"/>
    <property type="match status" value="1"/>
</dbReference>
<evidence type="ECO:0000256" key="3">
    <source>
        <dbReference type="ARBA" id="ARBA00022692"/>
    </source>
</evidence>
<keyword evidence="5" id="KW-0472">Membrane</keyword>
<dbReference type="InterPro" id="IPR050710">
    <property type="entry name" value="Band7/mec-2_domain"/>
</dbReference>
<dbReference type="InterPro" id="IPR036013">
    <property type="entry name" value="Band_7/SPFH_dom_sf"/>
</dbReference>
<dbReference type="Gene3D" id="3.30.479.30">
    <property type="entry name" value="Band 7 domain"/>
    <property type="match status" value="1"/>
</dbReference>
<keyword evidence="8" id="KW-0645">Protease</keyword>
<dbReference type="GO" id="GO:0008233">
    <property type="term" value="F:peptidase activity"/>
    <property type="evidence" value="ECO:0007669"/>
    <property type="project" value="UniProtKB-KW"/>
</dbReference>
<keyword evidence="8" id="KW-0378">Hydrolase</keyword>
<dbReference type="Pfam" id="PF01145">
    <property type="entry name" value="Band_7"/>
    <property type="match status" value="1"/>
</dbReference>
<keyword evidence="4" id="KW-1133">Transmembrane helix</keyword>
<protein>
    <recommendedName>
        <fullName evidence="6">Protein HflK</fullName>
    </recommendedName>
</protein>
<reference evidence="9" key="1">
    <citation type="journal article" date="2019" name="Int. J. Syst. Evol. Microbiol.">
        <title>The Global Catalogue of Microorganisms (GCM) 10K type strain sequencing project: providing services to taxonomists for standard genome sequencing and annotation.</title>
        <authorList>
            <consortium name="The Broad Institute Genomics Platform"/>
            <consortium name="The Broad Institute Genome Sequencing Center for Infectious Disease"/>
            <person name="Wu L."/>
            <person name="Ma J."/>
        </authorList>
    </citation>
    <scope>NUCLEOTIDE SEQUENCE [LARGE SCALE GENOMIC DNA]</scope>
    <source>
        <strain evidence="9">CGMCC 4.7106</strain>
    </source>
</reference>
<dbReference type="InterPro" id="IPR001107">
    <property type="entry name" value="Band_7"/>
</dbReference>
<evidence type="ECO:0000256" key="2">
    <source>
        <dbReference type="ARBA" id="ARBA00006971"/>
    </source>
</evidence>
<dbReference type="NCBIfam" id="TIGR01933">
    <property type="entry name" value="hflK"/>
    <property type="match status" value="1"/>
</dbReference>
<organism evidence="8 9">
    <name type="scientific">Luteolibacter algae</name>
    <dbReference type="NCBI Taxonomy" id="454151"/>
    <lineage>
        <taxon>Bacteria</taxon>
        <taxon>Pseudomonadati</taxon>
        <taxon>Verrucomicrobiota</taxon>
        <taxon>Verrucomicrobiia</taxon>
        <taxon>Verrucomicrobiales</taxon>
        <taxon>Verrucomicrobiaceae</taxon>
        <taxon>Luteolibacter</taxon>
    </lineage>
</organism>